<reference evidence="1" key="1">
    <citation type="submission" date="2020-05" db="UniProtKB">
        <authorList>
            <consortium name="EnsemblMetazoa"/>
        </authorList>
    </citation>
    <scope>IDENTIFICATION</scope>
    <source>
        <strain evidence="1">Jacobina</strain>
    </source>
</reference>
<sequence>MNSLLSMSAGMVRATTKTTTTAMELCEPLVMASTEQLRCSTQEITDFVSIEEKFNVTEVFLNAGFQSLSHLVSLHMYLPS</sequence>
<dbReference type="AlphaFoldDB" id="A0A1B0CRD5"/>
<evidence type="ECO:0000313" key="1">
    <source>
        <dbReference type="EnsemblMetazoa" id="LLOJ007433-PA"/>
    </source>
</evidence>
<proteinExistence type="predicted"/>
<organism evidence="1 2">
    <name type="scientific">Lutzomyia longipalpis</name>
    <name type="common">Sand fly</name>
    <dbReference type="NCBI Taxonomy" id="7200"/>
    <lineage>
        <taxon>Eukaryota</taxon>
        <taxon>Metazoa</taxon>
        <taxon>Ecdysozoa</taxon>
        <taxon>Arthropoda</taxon>
        <taxon>Hexapoda</taxon>
        <taxon>Insecta</taxon>
        <taxon>Pterygota</taxon>
        <taxon>Neoptera</taxon>
        <taxon>Endopterygota</taxon>
        <taxon>Diptera</taxon>
        <taxon>Nematocera</taxon>
        <taxon>Psychodoidea</taxon>
        <taxon>Psychodidae</taxon>
        <taxon>Lutzomyia</taxon>
        <taxon>Lutzomyia</taxon>
    </lineage>
</organism>
<evidence type="ECO:0000313" key="2">
    <source>
        <dbReference type="Proteomes" id="UP000092461"/>
    </source>
</evidence>
<dbReference type="EMBL" id="AJWK01024643">
    <property type="status" value="NOT_ANNOTATED_CDS"/>
    <property type="molecule type" value="Genomic_DNA"/>
</dbReference>
<dbReference type="EnsemblMetazoa" id="LLOJ007433-RA">
    <property type="protein sequence ID" value="LLOJ007433-PA"/>
    <property type="gene ID" value="LLOJ007433"/>
</dbReference>
<dbReference type="Proteomes" id="UP000092461">
    <property type="component" value="Unassembled WGS sequence"/>
</dbReference>
<dbReference type="VEuPathDB" id="VectorBase:LLOJ007433"/>
<accession>A0A1B0CRD5</accession>
<name>A0A1B0CRD5_LUTLO</name>
<keyword evidence="2" id="KW-1185">Reference proteome</keyword>
<protein>
    <submittedName>
        <fullName evidence="1">Uncharacterized protein</fullName>
    </submittedName>
</protein>